<dbReference type="AlphaFoldDB" id="A0A0F8WED7"/>
<comment type="caution">
    <text evidence="1">The sequence shown here is derived from an EMBL/GenBank/DDBJ whole genome shotgun (WGS) entry which is preliminary data.</text>
</comment>
<protein>
    <submittedName>
        <fullName evidence="1">Uncharacterized protein</fullName>
    </submittedName>
</protein>
<evidence type="ECO:0000313" key="1">
    <source>
        <dbReference type="EMBL" id="KKK55237.1"/>
    </source>
</evidence>
<dbReference type="EMBL" id="LAZR01065593">
    <property type="protein sequence ID" value="KKK55237.1"/>
    <property type="molecule type" value="Genomic_DNA"/>
</dbReference>
<reference evidence="1" key="1">
    <citation type="journal article" date="2015" name="Nature">
        <title>Complex archaea that bridge the gap between prokaryotes and eukaryotes.</title>
        <authorList>
            <person name="Spang A."/>
            <person name="Saw J.H."/>
            <person name="Jorgensen S.L."/>
            <person name="Zaremba-Niedzwiedzka K."/>
            <person name="Martijn J."/>
            <person name="Lind A.E."/>
            <person name="van Eijk R."/>
            <person name="Schleper C."/>
            <person name="Guy L."/>
            <person name="Ettema T.J."/>
        </authorList>
    </citation>
    <scope>NUCLEOTIDE SEQUENCE</scope>
</reference>
<name>A0A0F8WED7_9ZZZZ</name>
<sequence length="85" mass="9807">MRKIIVKGAPQVKDNTRQKKRCIAVNTADHGEAFYLLSITRFKRNLDYLLVLLHHRINSQVEIRSALQIILKTVNLKVITIEPLS</sequence>
<accession>A0A0F8WED7</accession>
<gene>
    <name evidence="1" type="ORF">LCGC14_3076590</name>
</gene>
<organism evidence="1">
    <name type="scientific">marine sediment metagenome</name>
    <dbReference type="NCBI Taxonomy" id="412755"/>
    <lineage>
        <taxon>unclassified sequences</taxon>
        <taxon>metagenomes</taxon>
        <taxon>ecological metagenomes</taxon>
    </lineage>
</organism>
<proteinExistence type="predicted"/>